<keyword evidence="1" id="KW-0812">Transmembrane</keyword>
<dbReference type="AlphaFoldDB" id="R4Z252"/>
<comment type="caution">
    <text evidence="2">The sequence shown here is derived from an EMBL/GenBank/DDBJ whole genome shotgun (WGS) entry which is preliminary data.</text>
</comment>
<evidence type="ECO:0000256" key="1">
    <source>
        <dbReference type="SAM" id="Phobius"/>
    </source>
</evidence>
<evidence type="ECO:0000313" key="2">
    <source>
        <dbReference type="EMBL" id="CCM65024.1"/>
    </source>
</evidence>
<dbReference type="HOGENOM" id="CLU_032303_1_0_11"/>
<reference evidence="2 3" key="1">
    <citation type="journal article" date="2013" name="ISME J.">
        <title>Metabolic model for the filamentous 'Candidatus Microthrix parvicella' based on genomic and metagenomic analyses.</title>
        <authorList>
            <person name="Jon McIlroy S."/>
            <person name="Kristiansen R."/>
            <person name="Albertsen M."/>
            <person name="Michael Karst S."/>
            <person name="Rossetti S."/>
            <person name="Lund Nielsen J."/>
            <person name="Tandoi V."/>
            <person name="James Seviour R."/>
            <person name="Nielsen P.H."/>
        </authorList>
    </citation>
    <scope>NUCLEOTIDE SEQUENCE [LARGE SCALE GENOMIC DNA]</scope>
    <source>
        <strain evidence="2 3">RN1</strain>
    </source>
</reference>
<feature type="transmembrane region" description="Helical" evidence="1">
    <location>
        <begin position="140"/>
        <end position="159"/>
    </location>
</feature>
<gene>
    <name evidence="2" type="ORF">BN381_50166</name>
</gene>
<evidence type="ECO:0008006" key="4">
    <source>
        <dbReference type="Google" id="ProtNLM"/>
    </source>
</evidence>
<keyword evidence="3" id="KW-1185">Reference proteome</keyword>
<dbReference type="EMBL" id="CANL01000045">
    <property type="protein sequence ID" value="CCM65024.1"/>
    <property type="molecule type" value="Genomic_DNA"/>
</dbReference>
<sequence>MGLKRSSRWRVRRVRHWIKSSLWVVPGAYAAVALGTGVALVAFDHSSPLQSPLDLSAASATAALAALGGGMITFTGFVMSVVLLVVQFGSSQFSPRFLRWFRDDPVIKHSLGTFIATFVFALTATALSGRGADSIVPYRALVGAMVLTAASIAWFLALISRTSDNLRVAHVIQRIDSQARRVFDDVYPVSSTEVEAAQQAAASVDPSSTVQEVRNPDVGGILVAVDRDELLRIAERHDALIEMCAAVGDHIAAGGLVVRVYGDHKLPVRPLSGALMFGDERTIEDDPAFTLRLLVDVAIKALSPAVNDPTTAVQCLHRIEDVLRYAAAKHLSTGVVTDQQGTVRVLVPAPTWDDLVALALDEIRAFGSGQYQIVRRLRALLDDLTADLPAKRRPALTTQLELLDEAMERAIPLAQRSDALVADRQGLGLAIRPPSSDQ</sequence>
<keyword evidence="1" id="KW-1133">Transmembrane helix</keyword>
<protein>
    <recommendedName>
        <fullName evidence="4">DUF2254 domain-containing protein</fullName>
    </recommendedName>
</protein>
<proteinExistence type="predicted"/>
<feature type="transmembrane region" description="Helical" evidence="1">
    <location>
        <begin position="106"/>
        <end position="128"/>
    </location>
</feature>
<keyword evidence="1" id="KW-0472">Membrane</keyword>
<dbReference type="RefSeq" id="WP_012229412.1">
    <property type="nucleotide sequence ID" value="NZ_HG422565.1"/>
</dbReference>
<dbReference type="STRING" id="1229780.BN381_50166"/>
<dbReference type="eggNOG" id="COG4325">
    <property type="taxonomic scope" value="Bacteria"/>
</dbReference>
<feature type="transmembrane region" description="Helical" evidence="1">
    <location>
        <begin position="21"/>
        <end position="43"/>
    </location>
</feature>
<feature type="transmembrane region" description="Helical" evidence="1">
    <location>
        <begin position="63"/>
        <end position="86"/>
    </location>
</feature>
<dbReference type="Pfam" id="PF10011">
    <property type="entry name" value="DUF2254"/>
    <property type="match status" value="1"/>
</dbReference>
<organism evidence="2 3">
    <name type="scientific">Candidatus Neomicrothrix parvicella RN1</name>
    <dbReference type="NCBI Taxonomy" id="1229780"/>
    <lineage>
        <taxon>Bacteria</taxon>
        <taxon>Bacillati</taxon>
        <taxon>Actinomycetota</taxon>
        <taxon>Acidimicrobiia</taxon>
        <taxon>Acidimicrobiales</taxon>
        <taxon>Microthrixaceae</taxon>
        <taxon>Candidatus Neomicrothrix</taxon>
    </lineage>
</organism>
<accession>R4Z252</accession>
<dbReference type="InterPro" id="IPR018723">
    <property type="entry name" value="DUF2254_membrane"/>
</dbReference>
<name>R4Z252_9ACTN</name>
<evidence type="ECO:0000313" key="3">
    <source>
        <dbReference type="Proteomes" id="UP000018291"/>
    </source>
</evidence>
<dbReference type="Proteomes" id="UP000018291">
    <property type="component" value="Unassembled WGS sequence"/>
</dbReference>